<gene>
    <name evidence="2" type="ORF">HNP65_000345</name>
</gene>
<name>A0A841GQ43_9BACT</name>
<dbReference type="EMBL" id="JACHEX010000001">
    <property type="protein sequence ID" value="MBB6061923.1"/>
    <property type="molecule type" value="Genomic_DNA"/>
</dbReference>
<keyword evidence="3" id="KW-1185">Reference proteome</keyword>
<proteinExistence type="predicted"/>
<evidence type="ECO:0000313" key="3">
    <source>
        <dbReference type="Proteomes" id="UP000555828"/>
    </source>
</evidence>
<sequence length="76" mass="8179">MKKLMVLLAVLAVVFAYAAQLPYIGADAQGKPGGQFVIGTLSGPKTVNDVTQRKQVQPMLLICSWGMVELSLKDMV</sequence>
<accession>A0A841GQ43</accession>
<comment type="caution">
    <text evidence="2">The sequence shown here is derived from an EMBL/GenBank/DDBJ whole genome shotgun (WGS) entry which is preliminary data.</text>
</comment>
<dbReference type="AlphaFoldDB" id="A0A841GQ43"/>
<organism evidence="2 3">
    <name type="scientific">Thermosipho japonicus</name>
    <dbReference type="NCBI Taxonomy" id="90323"/>
    <lineage>
        <taxon>Bacteria</taxon>
        <taxon>Thermotogati</taxon>
        <taxon>Thermotogota</taxon>
        <taxon>Thermotogae</taxon>
        <taxon>Thermotogales</taxon>
        <taxon>Fervidobacteriaceae</taxon>
        <taxon>Thermosipho</taxon>
    </lineage>
</organism>
<keyword evidence="1" id="KW-0732">Signal</keyword>
<reference evidence="2 3" key="1">
    <citation type="submission" date="2020-08" db="EMBL/GenBank/DDBJ databases">
        <title>Genomic Encyclopedia of Type Strains, Phase IV (KMG-IV): sequencing the most valuable type-strain genomes for metagenomic binning, comparative biology and taxonomic classification.</title>
        <authorList>
            <person name="Goeker M."/>
        </authorList>
    </citation>
    <scope>NUCLEOTIDE SEQUENCE [LARGE SCALE GENOMIC DNA]</scope>
    <source>
        <strain evidence="2 3">DSM 13481</strain>
    </source>
</reference>
<evidence type="ECO:0000313" key="2">
    <source>
        <dbReference type="EMBL" id="MBB6061923.1"/>
    </source>
</evidence>
<protein>
    <submittedName>
        <fullName evidence="2">Uncharacterized protein</fullName>
    </submittedName>
</protein>
<evidence type="ECO:0000256" key="1">
    <source>
        <dbReference type="SAM" id="SignalP"/>
    </source>
</evidence>
<feature type="signal peptide" evidence="1">
    <location>
        <begin position="1"/>
        <end position="18"/>
    </location>
</feature>
<feature type="chain" id="PRO_5032722610" evidence="1">
    <location>
        <begin position="19"/>
        <end position="76"/>
    </location>
</feature>
<dbReference type="Proteomes" id="UP000555828">
    <property type="component" value="Unassembled WGS sequence"/>
</dbReference>